<dbReference type="PANTHER" id="PTHR32009:SF138">
    <property type="entry name" value="DISEASE RESISTANCE PROTEIN (TIR-NBS-LRR CLASS)"/>
    <property type="match status" value="1"/>
</dbReference>
<dbReference type="GO" id="GO:0007165">
    <property type="term" value="P:signal transduction"/>
    <property type="evidence" value="ECO:0000318"/>
    <property type="project" value="GO_Central"/>
</dbReference>
<dbReference type="InterPro" id="IPR000157">
    <property type="entry name" value="TIR_dom"/>
</dbReference>
<proteinExistence type="predicted"/>
<dbReference type="PANTHER" id="PTHR32009">
    <property type="entry name" value="TMV RESISTANCE PROTEIN N-LIKE"/>
    <property type="match status" value="1"/>
</dbReference>
<gene>
    <name evidence="3" type="ORF">EUGRSUZ_H01823</name>
</gene>
<dbReference type="STRING" id="71139.A0A059AZU5"/>
<dbReference type="EMBL" id="KK198760">
    <property type="protein sequence ID" value="KCW59176.1"/>
    <property type="molecule type" value="Genomic_DNA"/>
</dbReference>
<evidence type="ECO:0000259" key="2">
    <source>
        <dbReference type="PROSITE" id="PS50104"/>
    </source>
</evidence>
<reference evidence="3" key="1">
    <citation type="submission" date="2013-07" db="EMBL/GenBank/DDBJ databases">
        <title>The genome of Eucalyptus grandis.</title>
        <authorList>
            <person name="Schmutz J."/>
            <person name="Hayes R."/>
            <person name="Myburg A."/>
            <person name="Tuskan G."/>
            <person name="Grattapaglia D."/>
            <person name="Rokhsar D.S."/>
        </authorList>
    </citation>
    <scope>NUCLEOTIDE SEQUENCE</scope>
    <source>
        <tissue evidence="3">Leaf extractions</tissue>
    </source>
</reference>
<keyword evidence="1" id="KW-0520">NAD</keyword>
<dbReference type="SMART" id="SM00255">
    <property type="entry name" value="TIR"/>
    <property type="match status" value="1"/>
</dbReference>
<dbReference type="eggNOG" id="ENOG502R4BG">
    <property type="taxonomic scope" value="Eukaryota"/>
</dbReference>
<name>A0A059AZU5_EUCGR</name>
<dbReference type="InParanoid" id="A0A059AZU5"/>
<accession>A0A059AZU5</accession>
<dbReference type="Pfam" id="PF01582">
    <property type="entry name" value="TIR"/>
    <property type="match status" value="1"/>
</dbReference>
<feature type="domain" description="TIR" evidence="2">
    <location>
        <begin position="18"/>
        <end position="189"/>
    </location>
</feature>
<dbReference type="SUPFAM" id="SSF52200">
    <property type="entry name" value="Toll/Interleukin receptor TIR domain"/>
    <property type="match status" value="1"/>
</dbReference>
<dbReference type="InterPro" id="IPR035897">
    <property type="entry name" value="Toll_tir_struct_dom_sf"/>
</dbReference>
<sequence>MSEAKIIEDIVKKISELKMYDVLLSFRGKDVREYFVKGLNEALAQKGIKTFMDSENLLMGQDFPSKLKEAIEQSRMYVVVFSENYAESWWCLKELVQIQGEKNRTKQLLPIFYKVAPGEVRGQNPREVTGKKQSYEKALTDHESEFGKRKVKKWKEALSKAANVNGIHLHDGNMHGCIPRIVKEIEKMMQRIE</sequence>
<dbReference type="Gramene" id="KCW59176">
    <property type="protein sequence ID" value="KCW59176"/>
    <property type="gene ID" value="EUGRSUZ_H01823"/>
</dbReference>
<organism evidence="3">
    <name type="scientific">Eucalyptus grandis</name>
    <name type="common">Flooded gum</name>
    <dbReference type="NCBI Taxonomy" id="71139"/>
    <lineage>
        <taxon>Eukaryota</taxon>
        <taxon>Viridiplantae</taxon>
        <taxon>Streptophyta</taxon>
        <taxon>Embryophyta</taxon>
        <taxon>Tracheophyta</taxon>
        <taxon>Spermatophyta</taxon>
        <taxon>Magnoliopsida</taxon>
        <taxon>eudicotyledons</taxon>
        <taxon>Gunneridae</taxon>
        <taxon>Pentapetalae</taxon>
        <taxon>rosids</taxon>
        <taxon>malvids</taxon>
        <taxon>Myrtales</taxon>
        <taxon>Myrtaceae</taxon>
        <taxon>Myrtoideae</taxon>
        <taxon>Eucalypteae</taxon>
        <taxon>Eucalyptus</taxon>
    </lineage>
</organism>
<evidence type="ECO:0000256" key="1">
    <source>
        <dbReference type="ARBA" id="ARBA00023027"/>
    </source>
</evidence>
<dbReference type="AlphaFoldDB" id="A0A059AZU5"/>
<dbReference type="GO" id="GO:0005634">
    <property type="term" value="C:nucleus"/>
    <property type="evidence" value="ECO:0000318"/>
    <property type="project" value="GO_Central"/>
</dbReference>
<dbReference type="PROSITE" id="PS50104">
    <property type="entry name" value="TIR"/>
    <property type="match status" value="1"/>
</dbReference>
<dbReference type="FunFam" id="3.40.50.10140:FF:000007">
    <property type="entry name" value="Disease resistance protein (TIR-NBS-LRR class)"/>
    <property type="match status" value="1"/>
</dbReference>
<dbReference type="OMA" id="CKTINIA"/>
<dbReference type="Gene3D" id="3.40.50.10140">
    <property type="entry name" value="Toll/interleukin-1 receptor homology (TIR) domain"/>
    <property type="match status" value="1"/>
</dbReference>
<protein>
    <recommendedName>
        <fullName evidence="2">TIR domain-containing protein</fullName>
    </recommendedName>
</protein>
<evidence type="ECO:0000313" key="3">
    <source>
        <dbReference type="EMBL" id="KCW59176.1"/>
    </source>
</evidence>